<name>A0A5N3UNP8_MUNMU</name>
<dbReference type="InterPro" id="IPR000725">
    <property type="entry name" value="Olfact_rcpt"/>
</dbReference>
<dbReference type="Pfam" id="PF13853">
    <property type="entry name" value="7tm_4"/>
    <property type="match status" value="1"/>
</dbReference>
<dbReference type="SUPFAM" id="SSF81321">
    <property type="entry name" value="Family A G protein-coupled receptor-like"/>
    <property type="match status" value="1"/>
</dbReference>
<evidence type="ECO:0000313" key="9">
    <source>
        <dbReference type="EMBL" id="KAB0338326.1"/>
    </source>
</evidence>
<feature type="transmembrane region" description="Helical" evidence="8">
    <location>
        <begin position="107"/>
        <end position="127"/>
    </location>
</feature>
<evidence type="ECO:0000256" key="6">
    <source>
        <dbReference type="ARBA" id="ARBA00023136"/>
    </source>
</evidence>
<dbReference type="GO" id="GO:0007186">
    <property type="term" value="P:G protein-coupled receptor signaling pathway"/>
    <property type="evidence" value="ECO:0007669"/>
    <property type="project" value="InterPro"/>
</dbReference>
<feature type="transmembrane region" description="Helical" evidence="8">
    <location>
        <begin position="232"/>
        <end position="254"/>
    </location>
</feature>
<dbReference type="GO" id="GO:0005886">
    <property type="term" value="C:plasma membrane"/>
    <property type="evidence" value="ECO:0007669"/>
    <property type="project" value="TreeGrafter"/>
</dbReference>
<proteinExistence type="predicted"/>
<dbReference type="EMBL" id="VCEA01004628">
    <property type="protein sequence ID" value="KAB0338326.1"/>
    <property type="molecule type" value="Genomic_DNA"/>
</dbReference>
<keyword evidence="5 8" id="KW-1133">Transmembrane helix</keyword>
<dbReference type="PANTHER" id="PTHR26450:SF433">
    <property type="entry name" value="OLFACTORY RECEPTOR"/>
    <property type="match status" value="1"/>
</dbReference>
<feature type="transmembrane region" description="Helical" evidence="8">
    <location>
        <begin position="163"/>
        <end position="186"/>
    </location>
</feature>
<protein>
    <recommendedName>
        <fullName evidence="12">G-protein coupled receptors family 1 profile domain-containing protein</fullName>
    </recommendedName>
</protein>
<dbReference type="Proteomes" id="UP000326458">
    <property type="component" value="Unassembled WGS sequence"/>
</dbReference>
<evidence type="ECO:0000313" key="10">
    <source>
        <dbReference type="EMBL" id="KAB0338327.1"/>
    </source>
</evidence>
<dbReference type="PANTHER" id="PTHR26450">
    <property type="entry name" value="OLFACTORY RECEPTOR 56B1-RELATED"/>
    <property type="match status" value="1"/>
</dbReference>
<dbReference type="AlphaFoldDB" id="A0A5N3UNP8"/>
<comment type="caution">
    <text evidence="10">The sequence shown here is derived from an EMBL/GenBank/DDBJ whole genome shotgun (WGS) entry which is preliminary data.</text>
</comment>
<gene>
    <name evidence="10" type="ORF">FD754_024664</name>
    <name evidence="9" type="ORF">FD754_024665</name>
</gene>
<keyword evidence="2" id="KW-0716">Sensory transduction</keyword>
<evidence type="ECO:0000256" key="7">
    <source>
        <dbReference type="ARBA" id="ARBA00023224"/>
    </source>
</evidence>
<dbReference type="InterPro" id="IPR050402">
    <property type="entry name" value="OR51/52/56-like"/>
</dbReference>
<evidence type="ECO:0000313" key="11">
    <source>
        <dbReference type="Proteomes" id="UP000326458"/>
    </source>
</evidence>
<evidence type="ECO:0000256" key="5">
    <source>
        <dbReference type="ARBA" id="ARBA00022989"/>
    </source>
</evidence>
<dbReference type="Gene3D" id="1.20.1070.10">
    <property type="entry name" value="Rhodopsin 7-helix transmembrane proteins"/>
    <property type="match status" value="1"/>
</dbReference>
<keyword evidence="3 8" id="KW-0812">Transmembrane</keyword>
<keyword evidence="6 8" id="KW-0472">Membrane</keyword>
<accession>A0A5N3UNP8</accession>
<evidence type="ECO:0000256" key="3">
    <source>
        <dbReference type="ARBA" id="ARBA00022692"/>
    </source>
</evidence>
<evidence type="ECO:0000256" key="1">
    <source>
        <dbReference type="ARBA" id="ARBA00004141"/>
    </source>
</evidence>
<comment type="subcellular location">
    <subcellularLocation>
        <location evidence="1">Membrane</location>
        <topology evidence="1">Multi-pass membrane protein</topology>
    </subcellularLocation>
</comment>
<evidence type="ECO:0000256" key="8">
    <source>
        <dbReference type="SAM" id="Phobius"/>
    </source>
</evidence>
<keyword evidence="7" id="KW-0807">Transducer</keyword>
<dbReference type="EMBL" id="VCEA01004627">
    <property type="protein sequence ID" value="KAB0338327.1"/>
    <property type="molecule type" value="Genomic_DNA"/>
</dbReference>
<organism evidence="10 11">
    <name type="scientific">Muntiacus muntjak</name>
    <name type="common">Barking deer</name>
    <name type="synonym">Indian muntjac</name>
    <dbReference type="NCBI Taxonomy" id="9888"/>
    <lineage>
        <taxon>Eukaryota</taxon>
        <taxon>Metazoa</taxon>
        <taxon>Chordata</taxon>
        <taxon>Craniata</taxon>
        <taxon>Vertebrata</taxon>
        <taxon>Euteleostomi</taxon>
        <taxon>Mammalia</taxon>
        <taxon>Eutheria</taxon>
        <taxon>Laurasiatheria</taxon>
        <taxon>Artiodactyla</taxon>
        <taxon>Ruminantia</taxon>
        <taxon>Pecora</taxon>
        <taxon>Cervidae</taxon>
        <taxon>Muntiacinae</taxon>
        <taxon>Muntiacus</taxon>
    </lineage>
</organism>
<reference evidence="10 11" key="1">
    <citation type="submission" date="2019-06" db="EMBL/GenBank/DDBJ databases">
        <title>Discovery of a novel chromosome fission-fusion reversal in muntjac.</title>
        <authorList>
            <person name="Mudd A.B."/>
            <person name="Bredeson J.V."/>
            <person name="Baum R."/>
            <person name="Hockemeyer D."/>
            <person name="Rokhsar D.S."/>
        </authorList>
    </citation>
    <scope>NUCLEOTIDE SEQUENCE [LARGE SCALE GENOMIC DNA]</scope>
    <source>
        <strain evidence="10">UTSW_UCB_Mm</strain>
        <tissue evidence="10">Fibroblast cell line</tissue>
    </source>
</reference>
<dbReference type="GO" id="GO:0004984">
    <property type="term" value="F:olfactory receptor activity"/>
    <property type="evidence" value="ECO:0007669"/>
    <property type="project" value="InterPro"/>
</dbReference>
<feature type="transmembrane region" description="Helical" evidence="8">
    <location>
        <begin position="74"/>
        <end position="95"/>
    </location>
</feature>
<sequence>MPISNITVFMPSVLTLKGMPGLESVQYPSLHEPKYTFPGMLGVTDIVFLASIVPKMLGIFWFHVPEIYFDFFLLQMWLIHTFQGIESGILPAMALDHYVIICYPPRHAAILTAVLVTPSLVLIKSQFQLYYTAVISHSYCEHMAIVKLAAENIRVNNIYSMSVAFNIAVFDLTFITLSCIQIFITVFGVPQKEARLKAFSTCIAHICIFLQFYLLGFSFFAHRFGSHTPPYIHILFPSTYLLVAPFFSTLVYGIKTKQICIDMVKMFCL</sequence>
<keyword evidence="11" id="KW-1185">Reference proteome</keyword>
<evidence type="ECO:0000256" key="4">
    <source>
        <dbReference type="ARBA" id="ARBA00022725"/>
    </source>
</evidence>
<feature type="transmembrane region" description="Helical" evidence="8">
    <location>
        <begin position="198"/>
        <end position="220"/>
    </location>
</feature>
<feature type="transmembrane region" description="Helical" evidence="8">
    <location>
        <begin position="40"/>
        <end position="62"/>
    </location>
</feature>
<evidence type="ECO:0008006" key="12">
    <source>
        <dbReference type="Google" id="ProtNLM"/>
    </source>
</evidence>
<keyword evidence="4" id="KW-0552">Olfaction</keyword>
<evidence type="ECO:0000256" key="2">
    <source>
        <dbReference type="ARBA" id="ARBA00022606"/>
    </source>
</evidence>